<evidence type="ECO:0000256" key="1">
    <source>
        <dbReference type="SAM" id="MobiDB-lite"/>
    </source>
</evidence>
<accession>A0ABS4UBZ0</accession>
<feature type="compositionally biased region" description="Basic and acidic residues" evidence="1">
    <location>
        <begin position="60"/>
        <end position="90"/>
    </location>
</feature>
<organism evidence="2 3">
    <name type="scientific">Kribbella aluminosa</name>
    <dbReference type="NCBI Taxonomy" id="416017"/>
    <lineage>
        <taxon>Bacteria</taxon>
        <taxon>Bacillati</taxon>
        <taxon>Actinomycetota</taxon>
        <taxon>Actinomycetes</taxon>
        <taxon>Propionibacteriales</taxon>
        <taxon>Kribbellaceae</taxon>
        <taxon>Kribbella</taxon>
    </lineage>
</organism>
<feature type="region of interest" description="Disordered" evidence="1">
    <location>
        <begin position="211"/>
        <end position="241"/>
    </location>
</feature>
<feature type="compositionally biased region" description="Basic and acidic residues" evidence="1">
    <location>
        <begin position="222"/>
        <end position="233"/>
    </location>
</feature>
<gene>
    <name evidence="2" type="ORF">JOF29_000242</name>
</gene>
<dbReference type="Proteomes" id="UP000755585">
    <property type="component" value="Unassembled WGS sequence"/>
</dbReference>
<protein>
    <submittedName>
        <fullName evidence="2">Uncharacterized protein</fullName>
    </submittedName>
</protein>
<proteinExistence type="predicted"/>
<feature type="region of interest" description="Disordered" evidence="1">
    <location>
        <begin position="1"/>
        <end position="98"/>
    </location>
</feature>
<dbReference type="RefSeq" id="WP_209692363.1">
    <property type="nucleotide sequence ID" value="NZ_BAAAVU010000028.1"/>
</dbReference>
<comment type="caution">
    <text evidence="2">The sequence shown here is derived from an EMBL/GenBank/DDBJ whole genome shotgun (WGS) entry which is preliminary data.</text>
</comment>
<feature type="compositionally biased region" description="Acidic residues" evidence="1">
    <location>
        <begin position="38"/>
        <end position="47"/>
    </location>
</feature>
<evidence type="ECO:0000313" key="2">
    <source>
        <dbReference type="EMBL" id="MBP2349159.1"/>
    </source>
</evidence>
<evidence type="ECO:0000313" key="3">
    <source>
        <dbReference type="Proteomes" id="UP000755585"/>
    </source>
</evidence>
<dbReference type="EMBL" id="JAGINT010000001">
    <property type="protein sequence ID" value="MBP2349159.1"/>
    <property type="molecule type" value="Genomic_DNA"/>
</dbReference>
<feature type="compositionally biased region" description="Basic residues" evidence="1">
    <location>
        <begin position="1"/>
        <end position="10"/>
    </location>
</feature>
<keyword evidence="3" id="KW-1185">Reference proteome</keyword>
<feature type="region of interest" description="Disordered" evidence="1">
    <location>
        <begin position="533"/>
        <end position="571"/>
    </location>
</feature>
<feature type="compositionally biased region" description="Polar residues" evidence="1">
    <location>
        <begin position="553"/>
        <end position="564"/>
    </location>
</feature>
<reference evidence="2 3" key="1">
    <citation type="submission" date="2021-03" db="EMBL/GenBank/DDBJ databases">
        <title>Sequencing the genomes of 1000 actinobacteria strains.</title>
        <authorList>
            <person name="Klenk H.-P."/>
        </authorList>
    </citation>
    <scope>NUCLEOTIDE SEQUENCE [LARGE SCALE GENOMIC DNA]</scope>
    <source>
        <strain evidence="2 3">DSM 18824</strain>
    </source>
</reference>
<feature type="compositionally biased region" description="Low complexity" evidence="1">
    <location>
        <begin position="538"/>
        <end position="552"/>
    </location>
</feature>
<sequence>MAQRNSRGRKALPITGELVFNPAQRRHWRTGDQQQEPIDAEWWEDDPSGQNGTGGSGWQDRWDRTRDFFSTRERRREEEQARRREADREQTNATADLTDREQLKLLRENVRDAGNKYMESLRASKILVRGFNDDERVEKLSAMHRVHAETMVMAAMRPLNEGVSAASVVRVMSTMAAMYLMSPTFRHIVKERLEPVSTAIQQRIDAKAESKMNWAQQLASGHEAERRGSRPDTDSVDPSGYLSKKWQTRYADLKFRERGHRELFTPRSAGMTEMALTENAFAALRQPGADTETIMASYTTMIARLYRQAEEDGISREEVTEASRVVLGQRIREDPRVQVMVNGFAHGQWHMSPPHEERIAGTDQMQTVWRGDFMDCTGWPVDPTRYEDAVSRQGVLGAFTLRPQMGHAEHRDRMSETMAMTMSHAAARGDMEAFNQDLAGYMLGCVARAQKVDGEGMPGTLPDRLFQSRTMQAAMAADSVSEKDQRLLYSNAYADALEAVDAAFPGFAQQWAQRYGQNWQQFIAHVGNDPAEAYDRWQSQQQSTSSTASSTSEPRTNGTSQSAGTEHEYQA</sequence>
<name>A0ABS4UBZ0_9ACTN</name>